<feature type="transmembrane region" description="Helical" evidence="7">
    <location>
        <begin position="66"/>
        <end position="83"/>
    </location>
</feature>
<organism evidence="8 9">
    <name type="scientific">Bradyrhizobium erythrophlei</name>
    <dbReference type="NCBI Taxonomy" id="1437360"/>
    <lineage>
        <taxon>Bacteria</taxon>
        <taxon>Pseudomonadati</taxon>
        <taxon>Pseudomonadota</taxon>
        <taxon>Alphaproteobacteria</taxon>
        <taxon>Hyphomicrobiales</taxon>
        <taxon>Nitrobacteraceae</taxon>
        <taxon>Bradyrhizobium</taxon>
    </lineage>
</organism>
<proteinExistence type="inferred from homology"/>
<dbReference type="OrthoDB" id="5296069at2"/>
<name>A0A1M5XQQ9_9BRAD</name>
<dbReference type="Proteomes" id="UP000189796">
    <property type="component" value="Chromosome I"/>
</dbReference>
<feature type="transmembrane region" description="Helical" evidence="7">
    <location>
        <begin position="6"/>
        <end position="23"/>
    </location>
</feature>
<dbReference type="PANTHER" id="PTHR33884:SF3">
    <property type="entry name" value="UPF0410 PROTEIN YMGE"/>
    <property type="match status" value="1"/>
</dbReference>
<sequence>MQMSNEGILVILFVGLVAGWLAGKIVRGTGFGIIGDILVGIAGALVASYLFPKLGIHLGTGLVSEIIYSAIGAVVLLLIVRLLRTGGRF</sequence>
<comment type="similarity">
    <text evidence="2">Belongs to the UPF0410 family.</text>
</comment>
<dbReference type="AlphaFoldDB" id="A0A1M5XQQ9"/>
<dbReference type="Pfam" id="PF04226">
    <property type="entry name" value="Transgly_assoc"/>
    <property type="match status" value="1"/>
</dbReference>
<feature type="transmembrane region" description="Helical" evidence="7">
    <location>
        <begin position="30"/>
        <end position="51"/>
    </location>
</feature>
<dbReference type="GO" id="GO:0005886">
    <property type="term" value="C:plasma membrane"/>
    <property type="evidence" value="ECO:0007669"/>
    <property type="project" value="UniProtKB-SubCell"/>
</dbReference>
<keyword evidence="5 7" id="KW-1133">Transmembrane helix</keyword>
<evidence type="ECO:0000256" key="7">
    <source>
        <dbReference type="SAM" id="Phobius"/>
    </source>
</evidence>
<evidence type="ECO:0000313" key="9">
    <source>
        <dbReference type="Proteomes" id="UP000189796"/>
    </source>
</evidence>
<dbReference type="EMBL" id="LT670817">
    <property type="protein sequence ID" value="SHI02130.1"/>
    <property type="molecule type" value="Genomic_DNA"/>
</dbReference>
<keyword evidence="6 7" id="KW-0472">Membrane</keyword>
<evidence type="ECO:0000256" key="2">
    <source>
        <dbReference type="ARBA" id="ARBA00011006"/>
    </source>
</evidence>
<evidence type="ECO:0000313" key="8">
    <source>
        <dbReference type="EMBL" id="SHI02130.1"/>
    </source>
</evidence>
<gene>
    <name evidence="8" type="ORF">SAMN05443248_7539</name>
</gene>
<dbReference type="InterPro" id="IPR007341">
    <property type="entry name" value="Transgly_assoc"/>
</dbReference>
<keyword evidence="4 7" id="KW-0812">Transmembrane</keyword>
<keyword evidence="3" id="KW-1003">Cell membrane</keyword>
<evidence type="ECO:0000256" key="1">
    <source>
        <dbReference type="ARBA" id="ARBA00004651"/>
    </source>
</evidence>
<evidence type="ECO:0000256" key="5">
    <source>
        <dbReference type="ARBA" id="ARBA00022989"/>
    </source>
</evidence>
<dbReference type="PANTHER" id="PTHR33884">
    <property type="entry name" value="UPF0410 PROTEIN YMGE"/>
    <property type="match status" value="1"/>
</dbReference>
<accession>A0A1M5XQQ9</accession>
<protein>
    <submittedName>
        <fullName evidence="8">Uncharacterized membrane protein YeaQ/YmgE, transglycosylase-associated protein family</fullName>
    </submittedName>
</protein>
<dbReference type="RefSeq" id="WP_079607771.1">
    <property type="nucleotide sequence ID" value="NZ_LT670817.1"/>
</dbReference>
<comment type="subcellular location">
    <subcellularLocation>
        <location evidence="1">Cell membrane</location>
        <topology evidence="1">Multi-pass membrane protein</topology>
    </subcellularLocation>
</comment>
<reference evidence="8 9" key="1">
    <citation type="submission" date="2016-11" db="EMBL/GenBank/DDBJ databases">
        <authorList>
            <person name="Jaros S."/>
            <person name="Januszkiewicz K."/>
            <person name="Wedrychowicz H."/>
        </authorList>
    </citation>
    <scope>NUCLEOTIDE SEQUENCE [LARGE SCALE GENOMIC DNA]</scope>
    <source>
        <strain evidence="8 9">GAS138</strain>
    </source>
</reference>
<evidence type="ECO:0000256" key="3">
    <source>
        <dbReference type="ARBA" id="ARBA00022475"/>
    </source>
</evidence>
<evidence type="ECO:0000256" key="4">
    <source>
        <dbReference type="ARBA" id="ARBA00022692"/>
    </source>
</evidence>
<evidence type="ECO:0000256" key="6">
    <source>
        <dbReference type="ARBA" id="ARBA00023136"/>
    </source>
</evidence>